<name>A0A514D645_9VIRU</name>
<evidence type="ECO:0000256" key="2">
    <source>
        <dbReference type="ARBA" id="ARBA00022561"/>
    </source>
</evidence>
<accession>A0A514D645</accession>
<dbReference type="InterPro" id="IPR015954">
    <property type="entry name" value="Phage_RNA-type_capsid"/>
</dbReference>
<protein>
    <submittedName>
        <fullName evidence="4">Uncharacterized protein</fullName>
    </submittedName>
</protein>
<sequence length="127" mass="13163">MPAQSSLTLNTKVYAPRGTQQGISTWALAGDTTFGGAVSQVTESVRGPLSDGNYATRWTVTVPKAALADTACVCAGGILGTARADIKLTFPANLTAAERQDFVDRVQALVALSVFDVSVATPEGSWS</sequence>
<dbReference type="EMBL" id="MN034594">
    <property type="protein sequence ID" value="QDH89094.1"/>
    <property type="molecule type" value="Genomic_RNA"/>
</dbReference>
<evidence type="ECO:0000256" key="1">
    <source>
        <dbReference type="ARBA" id="ARBA00004328"/>
    </source>
</evidence>
<dbReference type="SUPFAM" id="SSF55405">
    <property type="entry name" value="RNA bacteriophage capsid protein"/>
    <property type="match status" value="1"/>
</dbReference>
<evidence type="ECO:0000256" key="3">
    <source>
        <dbReference type="ARBA" id="ARBA00022844"/>
    </source>
</evidence>
<keyword evidence="2" id="KW-0167">Capsid protein</keyword>
<evidence type="ECO:0000313" key="4">
    <source>
        <dbReference type="EMBL" id="QDH89094.1"/>
    </source>
</evidence>
<comment type="subcellular location">
    <subcellularLocation>
        <location evidence="1">Virion</location>
    </subcellularLocation>
</comment>
<keyword evidence="3" id="KW-0946">Virion</keyword>
<gene>
    <name evidence="4" type="ORF">H2Bulk34326_000003</name>
</gene>
<organism evidence="4">
    <name type="scientific">Leviviridae sp</name>
    <dbReference type="NCBI Taxonomy" id="2027243"/>
    <lineage>
        <taxon>Viruses</taxon>
        <taxon>Riboviria</taxon>
        <taxon>Orthornavirae</taxon>
        <taxon>Lenarviricota</taxon>
        <taxon>Leviviricetes</taxon>
        <taxon>Norzivirales</taxon>
        <taxon>Fiersviridae</taxon>
    </lineage>
</organism>
<dbReference type="GO" id="GO:0019028">
    <property type="term" value="C:viral capsid"/>
    <property type="evidence" value="ECO:0007669"/>
    <property type="project" value="UniProtKB-KW"/>
</dbReference>
<reference evidence="4" key="1">
    <citation type="submission" date="2019-05" db="EMBL/GenBank/DDBJ databases">
        <title>Metatranscriptomic reconstruction reveals RNA viruses with the potential to shape carbon cycling in soil.</title>
        <authorList>
            <person name="Starr E.P."/>
            <person name="Nuccio E."/>
            <person name="Pett-Ridge J."/>
            <person name="Banfield J.F."/>
            <person name="Firestone M.K."/>
        </authorList>
    </citation>
    <scope>NUCLEOTIDE SEQUENCE</scope>
    <source>
        <strain evidence="4">H2_Bulk_34_326</strain>
    </source>
</reference>
<dbReference type="Gene3D" id="3.30.380.10">
    <property type="entry name" value="MS2 Viral Coat Protein"/>
    <property type="match status" value="1"/>
</dbReference>
<proteinExistence type="predicted"/>